<gene>
    <name evidence="3" type="ORF">UFOPK4150_01683</name>
</gene>
<keyword evidence="2" id="KW-1133">Transmembrane helix</keyword>
<sequence length="274" mass="29196">MTIPAGRDNGLPPARRYDALVEVDGSMADEVLELLRAAGVTAIAETITTDAEPGNDLIPVVGTLPRVPHRVRVHVDSDHTLLAHSVLGHAMPQLRADFHAVPVAGETAKDRPAPFKHPAQDLAPGEVESRFADIVSGFDMSSIDIVPRWSVREDPPEATGATDPSPKARPPLSSRLIRRGAAPAGEPRDIDTSEHFVPEPPPPLPETDRVTRMAWAALMGGPALLVLAALLGIGLEPWVVVLALGGFLGGFGTLIARMRDRPRQDDGWDDGAVL</sequence>
<proteinExistence type="predicted"/>
<accession>A0A6J7S6V9</accession>
<keyword evidence="2" id="KW-0812">Transmembrane</keyword>
<evidence type="ECO:0000313" key="3">
    <source>
        <dbReference type="EMBL" id="CAB5036701.1"/>
    </source>
</evidence>
<dbReference type="EMBL" id="CAFBPU010000038">
    <property type="protein sequence ID" value="CAB5036701.1"/>
    <property type="molecule type" value="Genomic_DNA"/>
</dbReference>
<keyword evidence="2" id="KW-0472">Membrane</keyword>
<protein>
    <submittedName>
        <fullName evidence="3">Unannotated protein</fullName>
    </submittedName>
</protein>
<feature type="transmembrane region" description="Helical" evidence="2">
    <location>
        <begin position="238"/>
        <end position="256"/>
    </location>
</feature>
<feature type="transmembrane region" description="Helical" evidence="2">
    <location>
        <begin position="213"/>
        <end position="232"/>
    </location>
</feature>
<organism evidence="3">
    <name type="scientific">freshwater metagenome</name>
    <dbReference type="NCBI Taxonomy" id="449393"/>
    <lineage>
        <taxon>unclassified sequences</taxon>
        <taxon>metagenomes</taxon>
        <taxon>ecological metagenomes</taxon>
    </lineage>
</organism>
<evidence type="ECO:0000256" key="1">
    <source>
        <dbReference type="SAM" id="MobiDB-lite"/>
    </source>
</evidence>
<evidence type="ECO:0000256" key="2">
    <source>
        <dbReference type="SAM" id="Phobius"/>
    </source>
</evidence>
<reference evidence="3" key="1">
    <citation type="submission" date="2020-05" db="EMBL/GenBank/DDBJ databases">
        <authorList>
            <person name="Chiriac C."/>
            <person name="Salcher M."/>
            <person name="Ghai R."/>
            <person name="Kavagutti S V."/>
        </authorList>
    </citation>
    <scope>NUCLEOTIDE SEQUENCE</scope>
</reference>
<feature type="compositionally biased region" description="Basic and acidic residues" evidence="1">
    <location>
        <begin position="186"/>
        <end position="197"/>
    </location>
</feature>
<name>A0A6J7S6V9_9ZZZZ</name>
<feature type="region of interest" description="Disordered" evidence="1">
    <location>
        <begin position="149"/>
        <end position="207"/>
    </location>
</feature>
<dbReference type="AlphaFoldDB" id="A0A6J7S6V9"/>